<dbReference type="SUPFAM" id="SSF51556">
    <property type="entry name" value="Metallo-dependent hydrolases"/>
    <property type="match status" value="1"/>
</dbReference>
<protein>
    <submittedName>
        <fullName evidence="2">Amidohydrolase</fullName>
    </submittedName>
</protein>
<dbReference type="AlphaFoldDB" id="A0A2T7USB6"/>
<dbReference type="Proteomes" id="UP000244810">
    <property type="component" value="Unassembled WGS sequence"/>
</dbReference>
<dbReference type="Gene3D" id="3.20.20.140">
    <property type="entry name" value="Metal-dependent hydrolases"/>
    <property type="match status" value="1"/>
</dbReference>
<dbReference type="OrthoDB" id="9787654at2"/>
<accession>A0A2T7USB6</accession>
<dbReference type="PANTHER" id="PTHR35563:SF2">
    <property type="entry name" value="BARREL METAL-DEPENDENT HYDROLASE, PUTATIVE (AFU_ORTHOLOGUE AFUA_1G16240)-RELATED"/>
    <property type="match status" value="1"/>
</dbReference>
<comment type="caution">
    <text evidence="2">The sequence shown here is derived from an EMBL/GenBank/DDBJ whole genome shotgun (WGS) entry which is preliminary data.</text>
</comment>
<dbReference type="InterPro" id="IPR006680">
    <property type="entry name" value="Amidohydro-rel"/>
</dbReference>
<evidence type="ECO:0000313" key="2">
    <source>
        <dbReference type="EMBL" id="PVE47607.1"/>
    </source>
</evidence>
<dbReference type="RefSeq" id="WP_107750979.1">
    <property type="nucleotide sequence ID" value="NZ_QBKF01000003.1"/>
</dbReference>
<sequence length="256" mass="27720">MIRFDCHAHVYEQLLPMAGARYVPAEKASLAQWLARQDSAGLAGGVIVQVSFLGTDNSQLLRALAGLDRRRFAGVAVTALDVDEAELQALAESGVTGLRWNLVSGAELPDPAEAAVSRLVALLRDLGMHLEVQLESPRLAGYLPVLAALPVPVVIDHLGLPRAEAAVEPWLDALEALPAREGIHVKISAPYRAAADPRPHLDRLLTLLPRDRFVWGSDWPHTRHEAQARYDGLLAEAAARIDDAAAVRALYRLGID</sequence>
<organism evidence="2 3">
    <name type="scientific">Pararhodobacter aggregans</name>
    <dbReference type="NCBI Taxonomy" id="404875"/>
    <lineage>
        <taxon>Bacteria</taxon>
        <taxon>Pseudomonadati</taxon>
        <taxon>Pseudomonadota</taxon>
        <taxon>Alphaproteobacteria</taxon>
        <taxon>Rhodobacterales</taxon>
        <taxon>Paracoccaceae</taxon>
        <taxon>Pararhodobacter</taxon>
    </lineage>
</organism>
<dbReference type="InterPro" id="IPR032466">
    <property type="entry name" value="Metal_Hydrolase"/>
</dbReference>
<dbReference type="Pfam" id="PF04909">
    <property type="entry name" value="Amidohydro_2"/>
    <property type="match status" value="1"/>
</dbReference>
<reference evidence="2 3" key="1">
    <citation type="journal article" date="2011" name="Syst. Appl. Microbiol.">
        <title>Defluviimonas denitrificans gen. nov., sp. nov., and Pararhodobacter aggregans gen. nov., sp. nov., non-phototrophic Rhodobacteraceae from the biofilter of a marine aquaculture.</title>
        <authorList>
            <person name="Foesel B.U."/>
            <person name="Drake H.L."/>
            <person name="Schramm A."/>
        </authorList>
    </citation>
    <scope>NUCLEOTIDE SEQUENCE [LARGE SCALE GENOMIC DNA]</scope>
    <source>
        <strain evidence="2 3">D1-19</strain>
    </source>
</reference>
<evidence type="ECO:0000313" key="3">
    <source>
        <dbReference type="Proteomes" id="UP000244810"/>
    </source>
</evidence>
<dbReference type="PANTHER" id="PTHR35563">
    <property type="entry name" value="BARREL METAL-DEPENDENT HYDROLASE, PUTATIVE (AFU_ORTHOLOGUE AFUA_1G16240)-RELATED"/>
    <property type="match status" value="1"/>
</dbReference>
<evidence type="ECO:0000259" key="1">
    <source>
        <dbReference type="Pfam" id="PF04909"/>
    </source>
</evidence>
<dbReference type="InterPro" id="IPR052358">
    <property type="entry name" value="Aro_Compnd_Degr_Hydrolases"/>
</dbReference>
<gene>
    <name evidence="2" type="ORF">DDE23_09150</name>
</gene>
<dbReference type="GO" id="GO:0016787">
    <property type="term" value="F:hydrolase activity"/>
    <property type="evidence" value="ECO:0007669"/>
    <property type="project" value="UniProtKB-KW"/>
</dbReference>
<proteinExistence type="predicted"/>
<feature type="domain" description="Amidohydrolase-related" evidence="1">
    <location>
        <begin position="5"/>
        <end position="251"/>
    </location>
</feature>
<dbReference type="EMBL" id="QDDR01000004">
    <property type="protein sequence ID" value="PVE47607.1"/>
    <property type="molecule type" value="Genomic_DNA"/>
</dbReference>
<keyword evidence="2" id="KW-0378">Hydrolase</keyword>
<name>A0A2T7USB6_9RHOB</name>
<keyword evidence="3" id="KW-1185">Reference proteome</keyword>